<keyword evidence="1" id="KW-0732">Signal</keyword>
<keyword evidence="4" id="KW-1185">Reference proteome</keyword>
<protein>
    <submittedName>
        <fullName evidence="3">PEP-CTERM sorting domain-containing protein</fullName>
    </submittedName>
</protein>
<evidence type="ECO:0000313" key="4">
    <source>
        <dbReference type="Proteomes" id="UP000815846"/>
    </source>
</evidence>
<evidence type="ECO:0000313" key="3">
    <source>
        <dbReference type="EMBL" id="TYK64763.1"/>
    </source>
</evidence>
<evidence type="ECO:0000259" key="2">
    <source>
        <dbReference type="Pfam" id="PF07589"/>
    </source>
</evidence>
<proteinExistence type="predicted"/>
<feature type="signal peptide" evidence="1">
    <location>
        <begin position="1"/>
        <end position="23"/>
    </location>
</feature>
<feature type="chain" id="PRO_5045306309" evidence="1">
    <location>
        <begin position="24"/>
        <end position="207"/>
    </location>
</feature>
<dbReference type="RefSeq" id="WP_101343638.1">
    <property type="nucleotide sequence ID" value="NZ_PJAI02000018.1"/>
</dbReference>
<dbReference type="Pfam" id="PF07589">
    <property type="entry name" value="PEP-CTERM"/>
    <property type="match status" value="1"/>
</dbReference>
<accession>A0ABY3MU68</accession>
<gene>
    <name evidence="3" type="ORF">CWS31_013800</name>
</gene>
<name>A0ABY3MU68_9GAMM</name>
<evidence type="ECO:0000256" key="1">
    <source>
        <dbReference type="SAM" id="SignalP"/>
    </source>
</evidence>
<dbReference type="EMBL" id="PJAI02000018">
    <property type="protein sequence ID" value="TYK64763.1"/>
    <property type="molecule type" value="Genomic_DNA"/>
</dbReference>
<sequence>MKFKFLKAAFTGLILISSGMVNAGIVNQWDVDFTALNEADAFHVFDLKPTTSIDVVGGTLTLNHNSWYYFNLRDVTGDYSLDFNNTILSFDFMTTGTPDIGGVQTSRSQGPDRGNIFNLIGTQQDWGLTTYSYDDINEWVHFEINLGQYLDGVFSRLMFINDCDGCVSTNTASFKNMTITQVPEPTTVAIFAFAVLGLASRKLNKNA</sequence>
<feature type="domain" description="Ice-binding protein C-terminal" evidence="2">
    <location>
        <begin position="181"/>
        <end position="201"/>
    </location>
</feature>
<organism evidence="3 4">
    <name type="scientific">Colwellia echini</name>
    <dbReference type="NCBI Taxonomy" id="1982103"/>
    <lineage>
        <taxon>Bacteria</taxon>
        <taxon>Pseudomonadati</taxon>
        <taxon>Pseudomonadota</taxon>
        <taxon>Gammaproteobacteria</taxon>
        <taxon>Alteromonadales</taxon>
        <taxon>Colwelliaceae</taxon>
        <taxon>Colwellia</taxon>
    </lineage>
</organism>
<dbReference type="Proteomes" id="UP000815846">
    <property type="component" value="Unassembled WGS sequence"/>
</dbReference>
<reference evidence="3 4" key="1">
    <citation type="submission" date="2019-08" db="EMBL/GenBank/DDBJ databases">
        <title>Microbe sample from Colwellia echini.</title>
        <authorList>
            <person name="Christiansen L."/>
            <person name="Pathiraja D."/>
            <person name="Schultz-Johansen M."/>
            <person name="Choi I.-G."/>
            <person name="Stougaard P."/>
        </authorList>
    </citation>
    <scope>NUCLEOTIDE SEQUENCE [LARGE SCALE GENOMIC DNA]</scope>
    <source>
        <strain evidence="3 4">A3</strain>
    </source>
</reference>
<dbReference type="InterPro" id="IPR013424">
    <property type="entry name" value="Ice-binding_C"/>
</dbReference>
<comment type="caution">
    <text evidence="3">The sequence shown here is derived from an EMBL/GenBank/DDBJ whole genome shotgun (WGS) entry which is preliminary data.</text>
</comment>